<feature type="compositionally biased region" description="Polar residues" evidence="1">
    <location>
        <begin position="55"/>
        <end position="65"/>
    </location>
</feature>
<protein>
    <submittedName>
        <fullName evidence="2">Uncharacterized protein</fullName>
    </submittedName>
</protein>
<name>A0A6C0IZ13_9ZZZZ</name>
<evidence type="ECO:0000313" key="2">
    <source>
        <dbReference type="EMBL" id="QHT97829.1"/>
    </source>
</evidence>
<feature type="compositionally biased region" description="Pro residues" evidence="1">
    <location>
        <begin position="41"/>
        <end position="51"/>
    </location>
</feature>
<evidence type="ECO:0000256" key="1">
    <source>
        <dbReference type="SAM" id="MobiDB-lite"/>
    </source>
</evidence>
<sequence>MSIRLPGSRSNNERSPERQSFPPRIVMEGQYPSIVTTSKPLVPPYVPPPAGETPSRLSYGSSTPSLRPANRPLHQ</sequence>
<feature type="region of interest" description="Disordered" evidence="1">
    <location>
        <begin position="38"/>
        <end position="75"/>
    </location>
</feature>
<dbReference type="AlphaFoldDB" id="A0A6C0IZ13"/>
<reference evidence="2" key="1">
    <citation type="journal article" date="2020" name="Nature">
        <title>Giant virus diversity and host interactions through global metagenomics.</title>
        <authorList>
            <person name="Schulz F."/>
            <person name="Roux S."/>
            <person name="Paez-Espino D."/>
            <person name="Jungbluth S."/>
            <person name="Walsh D.A."/>
            <person name="Denef V.J."/>
            <person name="McMahon K.D."/>
            <person name="Konstantinidis K.T."/>
            <person name="Eloe-Fadrosh E.A."/>
            <person name="Kyrpides N.C."/>
            <person name="Woyke T."/>
        </authorList>
    </citation>
    <scope>NUCLEOTIDE SEQUENCE</scope>
    <source>
        <strain evidence="2">GVMAG-M-3300025572-1</strain>
    </source>
</reference>
<proteinExistence type="predicted"/>
<dbReference type="EMBL" id="MN740283">
    <property type="protein sequence ID" value="QHT97829.1"/>
    <property type="molecule type" value="Genomic_DNA"/>
</dbReference>
<feature type="region of interest" description="Disordered" evidence="1">
    <location>
        <begin position="1"/>
        <end position="24"/>
    </location>
</feature>
<organism evidence="2">
    <name type="scientific">viral metagenome</name>
    <dbReference type="NCBI Taxonomy" id="1070528"/>
    <lineage>
        <taxon>unclassified sequences</taxon>
        <taxon>metagenomes</taxon>
        <taxon>organismal metagenomes</taxon>
    </lineage>
</organism>
<accession>A0A6C0IZ13</accession>